<dbReference type="Proteomes" id="UP000593564">
    <property type="component" value="Unassembled WGS sequence"/>
</dbReference>
<dbReference type="EMBL" id="JACBKZ010000004">
    <property type="protein sequence ID" value="KAF5951799.1"/>
    <property type="molecule type" value="Genomic_DNA"/>
</dbReference>
<dbReference type="Pfam" id="PF04450">
    <property type="entry name" value="BSP"/>
    <property type="match status" value="1"/>
</dbReference>
<gene>
    <name evidence="1" type="ORF">HYC85_009743</name>
</gene>
<reference evidence="1 2" key="2">
    <citation type="submission" date="2020-07" db="EMBL/GenBank/DDBJ databases">
        <title>Genome assembly of wild tea tree DASZ reveals pedigree and selection history of tea varieties.</title>
        <authorList>
            <person name="Zhang W."/>
        </authorList>
    </citation>
    <scope>NUCLEOTIDE SEQUENCE [LARGE SCALE GENOMIC DNA]</scope>
    <source>
        <strain evidence="2">cv. G240</strain>
        <tissue evidence="1">Leaf</tissue>
    </source>
</reference>
<organism evidence="1 2">
    <name type="scientific">Camellia sinensis</name>
    <name type="common">Tea plant</name>
    <name type="synonym">Thea sinensis</name>
    <dbReference type="NCBI Taxonomy" id="4442"/>
    <lineage>
        <taxon>Eukaryota</taxon>
        <taxon>Viridiplantae</taxon>
        <taxon>Streptophyta</taxon>
        <taxon>Embryophyta</taxon>
        <taxon>Tracheophyta</taxon>
        <taxon>Spermatophyta</taxon>
        <taxon>Magnoliopsida</taxon>
        <taxon>eudicotyledons</taxon>
        <taxon>Gunneridae</taxon>
        <taxon>Pentapetalae</taxon>
        <taxon>asterids</taxon>
        <taxon>Ericales</taxon>
        <taxon>Theaceae</taxon>
        <taxon>Camellia</taxon>
    </lineage>
</organism>
<dbReference type="AlphaFoldDB" id="A0A7J7HGH7"/>
<name>A0A7J7HGH7_CAMSI</name>
<dbReference type="InterPro" id="IPR007541">
    <property type="entry name" value="Uncharacterised_BSP"/>
</dbReference>
<dbReference type="PANTHER" id="PTHR33321:SF15">
    <property type="entry name" value="PLANT BASIC SECRETORY PROTEIN (BSP) FAMILY PROTEIN"/>
    <property type="match status" value="1"/>
</dbReference>
<proteinExistence type="predicted"/>
<dbReference type="PANTHER" id="PTHR33321">
    <property type="match status" value="1"/>
</dbReference>
<protein>
    <submittedName>
        <fullName evidence="1">Uncharacterized protein</fullName>
    </submittedName>
</protein>
<sequence length="171" mass="19775">METITNFIWRMLKEDNPSDRKQDVKEVIMTIQDFKGAEAITYGNRINVSAIYLEGYQGNVTWEFTSLIYHEMTHVWQWTGAGQAPIGLIEGIADYTILKANYYPKGFAKPRMGNRWDQGYDFTARFLEYCEGIKSGFLAALNKKMKNAFSVNYFVELLGKSVDELFKEYKA</sequence>
<keyword evidence="2" id="KW-1185">Reference proteome</keyword>
<reference evidence="2" key="1">
    <citation type="journal article" date="2020" name="Nat. Commun.">
        <title>Genome assembly of wild tea tree DASZ reveals pedigree and selection history of tea varieties.</title>
        <authorList>
            <person name="Zhang W."/>
            <person name="Zhang Y."/>
            <person name="Qiu H."/>
            <person name="Guo Y."/>
            <person name="Wan H."/>
            <person name="Zhang X."/>
            <person name="Scossa F."/>
            <person name="Alseekh S."/>
            <person name="Zhang Q."/>
            <person name="Wang P."/>
            <person name="Xu L."/>
            <person name="Schmidt M.H."/>
            <person name="Jia X."/>
            <person name="Li D."/>
            <person name="Zhu A."/>
            <person name="Guo F."/>
            <person name="Chen W."/>
            <person name="Ni D."/>
            <person name="Usadel B."/>
            <person name="Fernie A.R."/>
            <person name="Wen W."/>
        </authorList>
    </citation>
    <scope>NUCLEOTIDE SEQUENCE [LARGE SCALE GENOMIC DNA]</scope>
    <source>
        <strain evidence="2">cv. G240</strain>
    </source>
</reference>
<comment type="caution">
    <text evidence="1">The sequence shown here is derived from an EMBL/GenBank/DDBJ whole genome shotgun (WGS) entry which is preliminary data.</text>
</comment>
<evidence type="ECO:0000313" key="2">
    <source>
        <dbReference type="Proteomes" id="UP000593564"/>
    </source>
</evidence>
<evidence type="ECO:0000313" key="1">
    <source>
        <dbReference type="EMBL" id="KAF5951799.1"/>
    </source>
</evidence>
<accession>A0A7J7HGH7</accession>